<name>A0A7R9WZR2_9STRA</name>
<evidence type="ECO:0000313" key="2">
    <source>
        <dbReference type="EMBL" id="CAD8338528.1"/>
    </source>
</evidence>
<proteinExistence type="predicted"/>
<dbReference type="EMBL" id="HBEF01017117">
    <property type="protein sequence ID" value="CAD8338528.1"/>
    <property type="molecule type" value="Transcribed_RNA"/>
</dbReference>
<gene>
    <name evidence="2" type="ORF">CAUS1442_LOCUS10657</name>
</gene>
<reference evidence="2" key="1">
    <citation type="submission" date="2021-01" db="EMBL/GenBank/DDBJ databases">
        <authorList>
            <person name="Corre E."/>
            <person name="Pelletier E."/>
            <person name="Niang G."/>
            <person name="Scheremetjew M."/>
            <person name="Finn R."/>
            <person name="Kale V."/>
            <person name="Holt S."/>
            <person name="Cochrane G."/>
            <person name="Meng A."/>
            <person name="Brown T."/>
            <person name="Cohen L."/>
        </authorList>
    </citation>
    <scope>NUCLEOTIDE SEQUENCE</scope>
    <source>
        <strain evidence="2">CCMP3328</strain>
    </source>
</reference>
<evidence type="ECO:0000256" key="1">
    <source>
        <dbReference type="SAM" id="MobiDB-lite"/>
    </source>
</evidence>
<organism evidence="2">
    <name type="scientific">Craspedostauros australis</name>
    <dbReference type="NCBI Taxonomy" id="1486917"/>
    <lineage>
        <taxon>Eukaryota</taxon>
        <taxon>Sar</taxon>
        <taxon>Stramenopiles</taxon>
        <taxon>Ochrophyta</taxon>
        <taxon>Bacillariophyta</taxon>
        <taxon>Bacillariophyceae</taxon>
        <taxon>Bacillariophycidae</taxon>
        <taxon>Naviculales</taxon>
        <taxon>Naviculaceae</taxon>
        <taxon>Craspedostauros</taxon>
    </lineage>
</organism>
<feature type="region of interest" description="Disordered" evidence="1">
    <location>
        <begin position="133"/>
        <end position="218"/>
    </location>
</feature>
<feature type="compositionally biased region" description="Low complexity" evidence="1">
    <location>
        <begin position="62"/>
        <end position="74"/>
    </location>
</feature>
<protein>
    <submittedName>
        <fullName evidence="2">Uncharacterized protein</fullName>
    </submittedName>
</protein>
<accession>A0A7R9WZR2</accession>
<feature type="compositionally biased region" description="Low complexity" evidence="1">
    <location>
        <begin position="30"/>
        <end position="51"/>
    </location>
</feature>
<feature type="compositionally biased region" description="Basic and acidic residues" evidence="1">
    <location>
        <begin position="145"/>
        <end position="167"/>
    </location>
</feature>
<dbReference type="AlphaFoldDB" id="A0A7R9WZR2"/>
<feature type="compositionally biased region" description="Basic residues" evidence="1">
    <location>
        <begin position="12"/>
        <end position="25"/>
    </location>
</feature>
<feature type="region of interest" description="Disordered" evidence="1">
    <location>
        <begin position="1"/>
        <end position="74"/>
    </location>
</feature>
<sequence length="218" mass="23836">MGKGGKLMFKGEKKKKKKSKSKHSKRSSEEPSSSAIPVIAAAADAPSSSAVNEDRPSAASAQTKIQKGKGTITTSGTVVTGIDTAFEKQLGVGDAILVDLPQSGKQEMRVITMRLSNTSVNLSSAFTESLKSPQSFSFVPKPRNLQKERKQKEKERQKTKELEERHAFGTYGGAGRTLVYREKTTSGSYRIRQEKVGSQNSRGDLLQMRSKKTSDKYC</sequence>